<dbReference type="AlphaFoldDB" id="A0A915HTB3"/>
<proteinExistence type="predicted"/>
<evidence type="ECO:0000313" key="1">
    <source>
        <dbReference type="Proteomes" id="UP000887565"/>
    </source>
</evidence>
<keyword evidence="1" id="KW-1185">Reference proteome</keyword>
<reference evidence="2" key="1">
    <citation type="submission" date="2022-11" db="UniProtKB">
        <authorList>
            <consortium name="WormBaseParasite"/>
        </authorList>
    </citation>
    <scope>IDENTIFICATION</scope>
</reference>
<accession>A0A915HTB3</accession>
<name>A0A915HTB3_ROMCU</name>
<sequence length="87" mass="10172">QHLRKKRCCGARSVINSTGRRILYLQFDWSKIKVHSFLTERAVLAVLSLDFELQINSYSILNIIFSINRRVYNRSSGIQFLVELLDV</sequence>
<organism evidence="1 2">
    <name type="scientific">Romanomermis culicivorax</name>
    <name type="common">Nematode worm</name>
    <dbReference type="NCBI Taxonomy" id="13658"/>
    <lineage>
        <taxon>Eukaryota</taxon>
        <taxon>Metazoa</taxon>
        <taxon>Ecdysozoa</taxon>
        <taxon>Nematoda</taxon>
        <taxon>Enoplea</taxon>
        <taxon>Dorylaimia</taxon>
        <taxon>Mermithida</taxon>
        <taxon>Mermithoidea</taxon>
        <taxon>Mermithidae</taxon>
        <taxon>Romanomermis</taxon>
    </lineage>
</organism>
<dbReference type="WBParaSite" id="nRc.2.0.1.t04635-RA">
    <property type="protein sequence ID" value="nRc.2.0.1.t04635-RA"/>
    <property type="gene ID" value="nRc.2.0.1.g04635"/>
</dbReference>
<evidence type="ECO:0000313" key="2">
    <source>
        <dbReference type="WBParaSite" id="nRc.2.0.1.t04635-RA"/>
    </source>
</evidence>
<protein>
    <submittedName>
        <fullName evidence="2">Ovule protein</fullName>
    </submittedName>
</protein>
<dbReference type="Proteomes" id="UP000887565">
    <property type="component" value="Unplaced"/>
</dbReference>